<proteinExistence type="inferred from homology"/>
<evidence type="ECO:0000256" key="6">
    <source>
        <dbReference type="ARBA" id="ARBA00023136"/>
    </source>
</evidence>
<evidence type="ECO:0000256" key="2">
    <source>
        <dbReference type="ARBA" id="ARBA00010388"/>
    </source>
</evidence>
<dbReference type="eggNOG" id="COG1006">
    <property type="taxonomic scope" value="Bacteria"/>
</dbReference>
<comment type="caution">
    <text evidence="8">The sequence shown here is derived from an EMBL/GenBank/DDBJ whole genome shotgun (WGS) entry which is preliminary data.</text>
</comment>
<keyword evidence="4 7" id="KW-0812">Transmembrane</keyword>
<comment type="subcellular location">
    <subcellularLocation>
        <location evidence="1">Cell membrane</location>
        <topology evidence="1">Multi-pass membrane protein</topology>
    </subcellularLocation>
</comment>
<name>A0A081CYD2_9HYPH</name>
<feature type="transmembrane region" description="Helical" evidence="7">
    <location>
        <begin position="28"/>
        <end position="46"/>
    </location>
</feature>
<dbReference type="Gene3D" id="1.10.287.3510">
    <property type="match status" value="1"/>
</dbReference>
<dbReference type="PANTHER" id="PTHR34583:SF2">
    <property type="entry name" value="ANTIPORTER SUBUNIT MNHC2-RELATED"/>
    <property type="match status" value="1"/>
</dbReference>
<evidence type="ECO:0000256" key="3">
    <source>
        <dbReference type="ARBA" id="ARBA00022475"/>
    </source>
</evidence>
<accession>A0A081CYD2</accession>
<keyword evidence="5 7" id="KW-1133">Transmembrane helix</keyword>
<evidence type="ECO:0000256" key="4">
    <source>
        <dbReference type="ARBA" id="ARBA00022692"/>
    </source>
</evidence>
<gene>
    <name evidence="8" type="primary">mrpC</name>
    <name evidence="8" type="ORF">RRU01S_19_00830</name>
</gene>
<dbReference type="InterPro" id="IPR039428">
    <property type="entry name" value="NUOK/Mnh_C1-like"/>
</dbReference>
<feature type="transmembrane region" description="Helical" evidence="7">
    <location>
        <begin position="6"/>
        <end position="21"/>
    </location>
</feature>
<protein>
    <submittedName>
        <fullName evidence="8">Na(+)/H(+) antiporter subunit C</fullName>
    </submittedName>
</protein>
<evidence type="ECO:0000313" key="8">
    <source>
        <dbReference type="EMBL" id="GAK71678.1"/>
    </source>
</evidence>
<feature type="transmembrane region" description="Helical" evidence="7">
    <location>
        <begin position="75"/>
        <end position="96"/>
    </location>
</feature>
<evidence type="ECO:0000256" key="7">
    <source>
        <dbReference type="SAM" id="Phobius"/>
    </source>
</evidence>
<evidence type="ECO:0000313" key="9">
    <source>
        <dbReference type="Proteomes" id="UP000028701"/>
    </source>
</evidence>
<dbReference type="GO" id="GO:0005886">
    <property type="term" value="C:plasma membrane"/>
    <property type="evidence" value="ECO:0007669"/>
    <property type="project" value="UniProtKB-SubCell"/>
</dbReference>
<dbReference type="NCBIfam" id="NF009301">
    <property type="entry name" value="PRK12658.1"/>
    <property type="match status" value="1"/>
</dbReference>
<dbReference type="Proteomes" id="UP000028701">
    <property type="component" value="Unassembled WGS sequence"/>
</dbReference>
<keyword evidence="3" id="KW-1003">Cell membrane</keyword>
<organism evidence="8 9">
    <name type="scientific">Agrobacterium rubi TR3 = NBRC 13261</name>
    <dbReference type="NCBI Taxonomy" id="1368415"/>
    <lineage>
        <taxon>Bacteria</taxon>
        <taxon>Pseudomonadati</taxon>
        <taxon>Pseudomonadota</taxon>
        <taxon>Alphaproteobacteria</taxon>
        <taxon>Hyphomicrobiales</taxon>
        <taxon>Rhizobiaceae</taxon>
        <taxon>Rhizobium/Agrobacterium group</taxon>
        <taxon>Agrobacterium</taxon>
    </lineage>
</organism>
<dbReference type="RefSeq" id="WP_045231220.1">
    <property type="nucleotide sequence ID" value="NZ_BBJU01000019.1"/>
</dbReference>
<comment type="similarity">
    <text evidence="2">Belongs to the CPA3 antiporters (TC 2.A.63) subunit C family.</text>
</comment>
<dbReference type="PANTHER" id="PTHR34583">
    <property type="entry name" value="ANTIPORTER SUBUNIT MNHC2-RELATED"/>
    <property type="match status" value="1"/>
</dbReference>
<sequence>MEAIFSVLVGIFFSVAIYLMLSRHSVRLLLGIAILGNAVNLLLFTAGRLTREVPPIIGAGEDTLAPTAANPLPQALILTAIVISFCFFCFLAVLVWRAFQALKTDDTNDMRAAEPRSEPLPPLGY</sequence>
<dbReference type="AlphaFoldDB" id="A0A081CYD2"/>
<dbReference type="OrthoDB" id="9799219at2"/>
<evidence type="ECO:0000256" key="5">
    <source>
        <dbReference type="ARBA" id="ARBA00022989"/>
    </source>
</evidence>
<keyword evidence="6 7" id="KW-0472">Membrane</keyword>
<dbReference type="Pfam" id="PF00420">
    <property type="entry name" value="Oxidored_q2"/>
    <property type="match status" value="1"/>
</dbReference>
<dbReference type="EMBL" id="BBJU01000019">
    <property type="protein sequence ID" value="GAK71678.1"/>
    <property type="molecule type" value="Genomic_DNA"/>
</dbReference>
<reference evidence="8 9" key="1">
    <citation type="submission" date="2014-08" db="EMBL/GenBank/DDBJ databases">
        <title>Whole genome shotgun sequence of Rhizobium rubi NBRC 13261.</title>
        <authorList>
            <person name="Katano-Makiyama Y."/>
            <person name="Hosoyama A."/>
            <person name="Hashimoto M."/>
            <person name="Hosoyama Y."/>
            <person name="Noguchi M."/>
            <person name="Tsuchikane K."/>
            <person name="Uohara A."/>
            <person name="Ohji S."/>
            <person name="Ichikawa N."/>
            <person name="Kimura A."/>
            <person name="Yamazoe A."/>
            <person name="Fujita N."/>
        </authorList>
    </citation>
    <scope>NUCLEOTIDE SEQUENCE [LARGE SCALE GENOMIC DNA]</scope>
    <source>
        <strain evidence="8 9">NBRC 13261</strain>
    </source>
</reference>
<evidence type="ECO:0000256" key="1">
    <source>
        <dbReference type="ARBA" id="ARBA00004651"/>
    </source>
</evidence>
<dbReference type="InterPro" id="IPR050601">
    <property type="entry name" value="CPA3_antiporter_subunitC"/>
</dbReference>